<feature type="region of interest" description="Disordered" evidence="1">
    <location>
        <begin position="146"/>
        <end position="168"/>
    </location>
</feature>
<feature type="compositionally biased region" description="Polar residues" evidence="1">
    <location>
        <begin position="149"/>
        <end position="168"/>
    </location>
</feature>
<dbReference type="PANTHER" id="PTHR15503">
    <property type="entry name" value="LDOC1 RELATED"/>
    <property type="match status" value="1"/>
</dbReference>
<gene>
    <name evidence="3" type="primary">LOC113859544</name>
</gene>
<dbReference type="InterPro" id="IPR032567">
    <property type="entry name" value="RTL1-rel"/>
</dbReference>
<dbReference type="GeneID" id="113859544"/>
<dbReference type="AlphaFoldDB" id="A0A8B8L0C7"/>
<dbReference type="RefSeq" id="XP_027348089.1">
    <property type="nucleotide sequence ID" value="XM_027492288.1"/>
</dbReference>
<dbReference type="SUPFAM" id="SSF50630">
    <property type="entry name" value="Acid proteases"/>
    <property type="match status" value="1"/>
</dbReference>
<organism evidence="2 3">
    <name type="scientific">Abrus precatorius</name>
    <name type="common">Indian licorice</name>
    <name type="synonym">Glycine abrus</name>
    <dbReference type="NCBI Taxonomy" id="3816"/>
    <lineage>
        <taxon>Eukaryota</taxon>
        <taxon>Viridiplantae</taxon>
        <taxon>Streptophyta</taxon>
        <taxon>Embryophyta</taxon>
        <taxon>Tracheophyta</taxon>
        <taxon>Spermatophyta</taxon>
        <taxon>Magnoliopsida</taxon>
        <taxon>eudicotyledons</taxon>
        <taxon>Gunneridae</taxon>
        <taxon>Pentapetalae</taxon>
        <taxon>rosids</taxon>
        <taxon>fabids</taxon>
        <taxon>Fabales</taxon>
        <taxon>Fabaceae</taxon>
        <taxon>Papilionoideae</taxon>
        <taxon>50 kb inversion clade</taxon>
        <taxon>NPAAA clade</taxon>
        <taxon>indigoferoid/millettioid clade</taxon>
        <taxon>Abreae</taxon>
        <taxon>Abrus</taxon>
    </lineage>
</organism>
<name>A0A8B8L0C7_ABRPR</name>
<dbReference type="InterPro" id="IPR043502">
    <property type="entry name" value="DNA/RNA_pol_sf"/>
</dbReference>
<accession>A0A8B8L0C7</accession>
<reference evidence="3" key="2">
    <citation type="submission" date="2025-08" db="UniProtKB">
        <authorList>
            <consortium name="RefSeq"/>
        </authorList>
    </citation>
    <scope>IDENTIFICATION</scope>
    <source>
        <tissue evidence="3">Young leaves</tissue>
    </source>
</reference>
<dbReference type="Gene3D" id="4.10.60.10">
    <property type="entry name" value="Zinc finger, CCHC-type"/>
    <property type="match status" value="1"/>
</dbReference>
<dbReference type="Proteomes" id="UP000694853">
    <property type="component" value="Unplaced"/>
</dbReference>
<dbReference type="SUPFAM" id="SSF56672">
    <property type="entry name" value="DNA/RNA polymerases"/>
    <property type="match status" value="1"/>
</dbReference>
<protein>
    <submittedName>
        <fullName evidence="3">Uncharacterized protein LOC113859544</fullName>
    </submittedName>
</protein>
<proteinExistence type="predicted"/>
<dbReference type="KEGG" id="aprc:113859544"/>
<dbReference type="CDD" id="cd00303">
    <property type="entry name" value="retropepsin_like"/>
    <property type="match status" value="1"/>
</dbReference>
<dbReference type="Pfam" id="PF08284">
    <property type="entry name" value="RVP_2"/>
    <property type="match status" value="1"/>
</dbReference>
<keyword evidence="2" id="KW-1185">Reference proteome</keyword>
<dbReference type="PANTHER" id="PTHR15503:SF45">
    <property type="entry name" value="RNA-DIRECTED DNA POLYMERASE HOMOLOG"/>
    <property type="match status" value="1"/>
</dbReference>
<evidence type="ECO:0000256" key="1">
    <source>
        <dbReference type="SAM" id="MobiDB-lite"/>
    </source>
</evidence>
<reference evidence="2" key="1">
    <citation type="journal article" date="2019" name="Toxins">
        <title>Detection of Abrin-Like and Prepropulchellin-Like Toxin Genes and Transcripts Using Whole Genome Sequencing and Full-Length Transcript Sequencing of Abrus precatorius.</title>
        <authorList>
            <person name="Hovde B.T."/>
            <person name="Daligault H.E."/>
            <person name="Hanschen E.R."/>
            <person name="Kunde Y.A."/>
            <person name="Johnson M.B."/>
            <person name="Starkenburg S.R."/>
            <person name="Johnson S.L."/>
        </authorList>
    </citation>
    <scope>NUCLEOTIDE SEQUENCE [LARGE SCALE GENOMIC DNA]</scope>
</reference>
<dbReference type="Gene3D" id="2.40.70.10">
    <property type="entry name" value="Acid Proteases"/>
    <property type="match status" value="1"/>
</dbReference>
<evidence type="ECO:0000313" key="3">
    <source>
        <dbReference type="RefSeq" id="XP_027348089.1"/>
    </source>
</evidence>
<dbReference type="InterPro" id="IPR021109">
    <property type="entry name" value="Peptidase_aspartic_dom_sf"/>
</dbReference>
<dbReference type="OrthoDB" id="1436782at2759"/>
<sequence>MEKIFNAIGCHEEHKVVYATYMLAREVEDWWKFASQTLPQEDGYISWEAFKANSKGKTVDTRVRGSVRQDLRLPRFQRGPYPRVSQFQSRESVSCGSSSGGSNALRDPIKCFRCGGPHIVRNYPQPPSACSICERMGHSANTRWFAPQRNESANGSNKPLSRGSSEFKPTTQGKVFAMSGAEATKSDELIRGKCVINERLLDVLFNSGATHSFISMDYMKYLGLAVSSMPYNVVVSTHMDKFVMTSSICLGCTIMIHGRTFKVDLICLPLSQLDVVLGIDWSLSNHVLLDCKEKVLIFSDGISKNPKLLSMSDQSNVTNAKSFMVLFSLEVEKSVKKENIPVVQEFPKVFPDDIVKLPLEREIEFAIDLIPRANPISIASYRMSPVELAEVKKQLEELLQK</sequence>
<dbReference type="Gene3D" id="3.10.10.10">
    <property type="entry name" value="HIV Type 1 Reverse Transcriptase, subunit A, domain 1"/>
    <property type="match status" value="1"/>
</dbReference>
<evidence type="ECO:0000313" key="2">
    <source>
        <dbReference type="Proteomes" id="UP000694853"/>
    </source>
</evidence>